<gene>
    <name evidence="5" type="ORF">HMPREF9470_01892</name>
</gene>
<dbReference type="PATRIC" id="fig|742734.4.peg.2028"/>
<dbReference type="InterPro" id="IPR003313">
    <property type="entry name" value="AraC-bd"/>
</dbReference>
<dbReference type="PROSITE" id="PS01124">
    <property type="entry name" value="HTH_ARAC_FAMILY_2"/>
    <property type="match status" value="1"/>
</dbReference>
<name>A0A0J9C7F8_9FIRM</name>
<proteinExistence type="predicted"/>
<dbReference type="Proteomes" id="UP000037392">
    <property type="component" value="Unassembled WGS sequence"/>
</dbReference>
<sequence>MNMDYKHELVIPNEDLPFRLFLFEGKDGNYRVPKHWHRSVEIFLVLEGQMEFFINNKRLPLKAADFVIVNSNEIHSIEVPDPNTTIVVQIPVSCFKGYLDEDDYALFTKQSDEDNLNLVQLIVRIYRTYVQKEFAYELKVKSLFMELLYLLVTRFMRAEEDLGNIRHKRHLDKLSNITAYIKNNYNKDISLESLAATFGFSPTYLSRMFKRYASVSYKTYLLDLRTEYGLREMMNTSHSLTEVALNNGFPNGRAFSKAFSKRYGCLPSEYRRMMEGEGDGPRGKQS</sequence>
<reference evidence="5 6" key="1">
    <citation type="submission" date="2011-04" db="EMBL/GenBank/DDBJ databases">
        <title>The Genome Sequence of Clostridium citroniae WAL-19142.</title>
        <authorList>
            <consortium name="The Broad Institute Genome Sequencing Platform"/>
            <person name="Earl A."/>
            <person name="Ward D."/>
            <person name="Feldgarden M."/>
            <person name="Gevers D."/>
            <person name="Warren Y.A."/>
            <person name="Tyrrell K.L."/>
            <person name="Citron D.M."/>
            <person name="Goldstein E.J."/>
            <person name="Daigneault M."/>
            <person name="Allen-Vercoe E."/>
            <person name="Young S.K."/>
            <person name="Zeng Q."/>
            <person name="Gargeya S."/>
            <person name="Fitzgerald M."/>
            <person name="Haas B."/>
            <person name="Abouelleil A."/>
            <person name="Alvarado L."/>
            <person name="Arachchi H.M."/>
            <person name="Berlin A."/>
            <person name="Brown A."/>
            <person name="Chapman S.B."/>
            <person name="Chen Z."/>
            <person name="Dunbar C."/>
            <person name="Freedman E."/>
            <person name="Gearin G."/>
            <person name="Gellesch M."/>
            <person name="Goldberg J."/>
            <person name="Griggs A."/>
            <person name="Gujja S."/>
            <person name="Heilman E.R."/>
            <person name="Heiman D."/>
            <person name="Howarth C."/>
            <person name="Larson L."/>
            <person name="Lui A."/>
            <person name="MacDonald P.J."/>
            <person name="Mehta T."/>
            <person name="Montmayeur A."/>
            <person name="Murphy C."/>
            <person name="Neiman D."/>
            <person name="Pearson M."/>
            <person name="Priest M."/>
            <person name="Roberts A."/>
            <person name="Saif S."/>
            <person name="Shea T."/>
            <person name="Shenoy N."/>
            <person name="Sisk P."/>
            <person name="Stolte C."/>
            <person name="Sykes S."/>
            <person name="White J."/>
            <person name="Yandava C."/>
            <person name="Wortman J."/>
            <person name="Nusbaum C."/>
            <person name="Birren B."/>
        </authorList>
    </citation>
    <scope>NUCLEOTIDE SEQUENCE [LARGE SCALE GENOMIC DNA]</scope>
    <source>
        <strain evidence="5 6">WAL-19142</strain>
    </source>
</reference>
<keyword evidence="3" id="KW-0804">Transcription</keyword>
<dbReference type="InterPro" id="IPR020449">
    <property type="entry name" value="Tscrpt_reg_AraC-type_HTH"/>
</dbReference>
<dbReference type="GO" id="GO:0003700">
    <property type="term" value="F:DNA-binding transcription factor activity"/>
    <property type="evidence" value="ECO:0007669"/>
    <property type="project" value="InterPro"/>
</dbReference>
<dbReference type="Pfam" id="PF02311">
    <property type="entry name" value="AraC_binding"/>
    <property type="match status" value="1"/>
</dbReference>
<dbReference type="Gene3D" id="1.10.10.60">
    <property type="entry name" value="Homeodomain-like"/>
    <property type="match status" value="2"/>
</dbReference>
<dbReference type="SMART" id="SM00342">
    <property type="entry name" value="HTH_ARAC"/>
    <property type="match status" value="1"/>
</dbReference>
<dbReference type="InterPro" id="IPR014710">
    <property type="entry name" value="RmlC-like_jellyroll"/>
</dbReference>
<keyword evidence="2" id="KW-0238">DNA-binding</keyword>
<dbReference type="PANTHER" id="PTHR43280:SF2">
    <property type="entry name" value="HTH-TYPE TRANSCRIPTIONAL REGULATOR EXSA"/>
    <property type="match status" value="1"/>
</dbReference>
<evidence type="ECO:0000313" key="6">
    <source>
        <dbReference type="Proteomes" id="UP000037392"/>
    </source>
</evidence>
<protein>
    <recommendedName>
        <fullName evidence="4">HTH araC/xylS-type domain-containing protein</fullName>
    </recommendedName>
</protein>
<dbReference type="PANTHER" id="PTHR43280">
    <property type="entry name" value="ARAC-FAMILY TRANSCRIPTIONAL REGULATOR"/>
    <property type="match status" value="1"/>
</dbReference>
<dbReference type="InterPro" id="IPR037923">
    <property type="entry name" value="HTH-like"/>
</dbReference>
<organism evidence="5 6">
    <name type="scientific">[Clostridium] citroniae WAL-19142</name>
    <dbReference type="NCBI Taxonomy" id="742734"/>
    <lineage>
        <taxon>Bacteria</taxon>
        <taxon>Bacillati</taxon>
        <taxon>Bacillota</taxon>
        <taxon>Clostridia</taxon>
        <taxon>Lachnospirales</taxon>
        <taxon>Lachnospiraceae</taxon>
        <taxon>Enterocloster</taxon>
    </lineage>
</organism>
<dbReference type="Pfam" id="PF12833">
    <property type="entry name" value="HTH_18"/>
    <property type="match status" value="1"/>
</dbReference>
<feature type="domain" description="HTH araC/xylS-type" evidence="4">
    <location>
        <begin position="175"/>
        <end position="273"/>
    </location>
</feature>
<evidence type="ECO:0000256" key="2">
    <source>
        <dbReference type="ARBA" id="ARBA00023125"/>
    </source>
</evidence>
<accession>A0A0J9C7F8</accession>
<keyword evidence="1" id="KW-0805">Transcription regulation</keyword>
<dbReference type="InterPro" id="IPR009057">
    <property type="entry name" value="Homeodomain-like_sf"/>
</dbReference>
<dbReference type="EMBL" id="ADLK01000017">
    <property type="protein sequence ID" value="KMW21048.1"/>
    <property type="molecule type" value="Genomic_DNA"/>
</dbReference>
<dbReference type="SUPFAM" id="SSF46689">
    <property type="entry name" value="Homeodomain-like"/>
    <property type="match status" value="2"/>
</dbReference>
<dbReference type="Gene3D" id="2.60.120.10">
    <property type="entry name" value="Jelly Rolls"/>
    <property type="match status" value="1"/>
</dbReference>
<evidence type="ECO:0000313" key="5">
    <source>
        <dbReference type="EMBL" id="KMW21048.1"/>
    </source>
</evidence>
<comment type="caution">
    <text evidence="5">The sequence shown here is derived from an EMBL/GenBank/DDBJ whole genome shotgun (WGS) entry which is preliminary data.</text>
</comment>
<dbReference type="GO" id="GO:0043565">
    <property type="term" value="F:sequence-specific DNA binding"/>
    <property type="evidence" value="ECO:0007669"/>
    <property type="project" value="InterPro"/>
</dbReference>
<dbReference type="SUPFAM" id="SSF51215">
    <property type="entry name" value="Regulatory protein AraC"/>
    <property type="match status" value="1"/>
</dbReference>
<evidence type="ECO:0000256" key="1">
    <source>
        <dbReference type="ARBA" id="ARBA00023015"/>
    </source>
</evidence>
<evidence type="ECO:0000259" key="4">
    <source>
        <dbReference type="PROSITE" id="PS01124"/>
    </source>
</evidence>
<dbReference type="PRINTS" id="PR00032">
    <property type="entry name" value="HTHARAC"/>
</dbReference>
<evidence type="ECO:0000256" key="3">
    <source>
        <dbReference type="ARBA" id="ARBA00023163"/>
    </source>
</evidence>
<dbReference type="InterPro" id="IPR018060">
    <property type="entry name" value="HTH_AraC"/>
</dbReference>
<dbReference type="AlphaFoldDB" id="A0A0J9C7F8"/>